<dbReference type="Pfam" id="PF01774">
    <property type="entry name" value="UreD"/>
    <property type="match status" value="1"/>
</dbReference>
<reference evidence="5" key="1">
    <citation type="submission" date="2017-06" db="EMBL/GenBank/DDBJ databases">
        <authorList>
            <person name="Varghese N."/>
            <person name="Submissions S."/>
        </authorList>
    </citation>
    <scope>NUCLEOTIDE SEQUENCE [LARGE SCALE GENOMIC DNA]</scope>
    <source>
        <strain evidence="5">JCM 23211</strain>
    </source>
</reference>
<organism evidence="4 5">
    <name type="scientific">Rhodococcoides kyotonense</name>
    <dbReference type="NCBI Taxonomy" id="398843"/>
    <lineage>
        <taxon>Bacteria</taxon>
        <taxon>Bacillati</taxon>
        <taxon>Actinomycetota</taxon>
        <taxon>Actinomycetes</taxon>
        <taxon>Mycobacteriales</taxon>
        <taxon>Nocardiaceae</taxon>
        <taxon>Rhodococcoides</taxon>
    </lineage>
</organism>
<dbReference type="AlphaFoldDB" id="A0A239LJG4"/>
<dbReference type="GO" id="GO:0016151">
    <property type="term" value="F:nickel cation binding"/>
    <property type="evidence" value="ECO:0007669"/>
    <property type="project" value="UniProtKB-UniRule"/>
</dbReference>
<proteinExistence type="inferred from homology"/>
<dbReference type="EMBL" id="FZOW01000013">
    <property type="protein sequence ID" value="SNT29704.1"/>
    <property type="molecule type" value="Genomic_DNA"/>
</dbReference>
<keyword evidence="5" id="KW-1185">Reference proteome</keyword>
<protein>
    <recommendedName>
        <fullName evidence="3">Urease accessory protein UreD</fullName>
    </recommendedName>
</protein>
<keyword evidence="3" id="KW-0996">Nickel insertion</keyword>
<dbReference type="Proteomes" id="UP000198327">
    <property type="component" value="Unassembled WGS sequence"/>
</dbReference>
<comment type="subunit">
    <text evidence="3">UreD, UreF and UreG form a complex that acts as a GTP-hydrolysis-dependent molecular chaperone, activating the urease apoprotein by helping to assemble the nickel containing metallocenter of UreC. The UreE protein probably delivers the nickel.</text>
</comment>
<keyword evidence="3" id="KW-0963">Cytoplasm</keyword>
<comment type="function">
    <text evidence="3">Required for maturation of urease via the functional incorporation of the urease nickel metallocenter.</text>
</comment>
<gene>
    <name evidence="3" type="primary">ureD</name>
    <name evidence="4" type="ORF">SAMN05421642_11352</name>
</gene>
<dbReference type="HAMAP" id="MF_01384">
    <property type="entry name" value="UreD"/>
    <property type="match status" value="1"/>
</dbReference>
<evidence type="ECO:0000313" key="5">
    <source>
        <dbReference type="Proteomes" id="UP000198327"/>
    </source>
</evidence>
<dbReference type="GO" id="GO:0005737">
    <property type="term" value="C:cytoplasm"/>
    <property type="evidence" value="ECO:0007669"/>
    <property type="project" value="UniProtKB-SubCell"/>
</dbReference>
<dbReference type="PANTHER" id="PTHR33643:SF1">
    <property type="entry name" value="UREASE ACCESSORY PROTEIN D"/>
    <property type="match status" value="1"/>
</dbReference>
<evidence type="ECO:0000313" key="4">
    <source>
        <dbReference type="EMBL" id="SNT29704.1"/>
    </source>
</evidence>
<dbReference type="RefSeq" id="WP_089249698.1">
    <property type="nucleotide sequence ID" value="NZ_FZOW01000013.1"/>
</dbReference>
<comment type="similarity">
    <text evidence="1 3">Belongs to the UreD family.</text>
</comment>
<comment type="subcellular location">
    <subcellularLocation>
        <location evidence="3">Cytoplasm</location>
    </subcellularLocation>
</comment>
<accession>A0A239LJG4</accession>
<dbReference type="InterPro" id="IPR002669">
    <property type="entry name" value="UreD"/>
</dbReference>
<keyword evidence="2 3" id="KW-0143">Chaperone</keyword>
<name>A0A239LJG4_9NOCA</name>
<dbReference type="PANTHER" id="PTHR33643">
    <property type="entry name" value="UREASE ACCESSORY PROTEIN D"/>
    <property type="match status" value="1"/>
</dbReference>
<evidence type="ECO:0000256" key="3">
    <source>
        <dbReference type="HAMAP-Rule" id="MF_01384"/>
    </source>
</evidence>
<sequence length="279" mass="30548">MTAAAPTVEGKLAIDVVCGRNNRTRIAKLEQRFPQRITVPMYLDSEDPGMAFLCVQNPTGGAFPRDRIRTDIGVGTGCRLHLTAQSATQIYAGDELSTHDYRFTLSDGSLVEHFPKVAIPHAHSRFTQSTTIDMTGDSVFIGSESVASGRIGHGERFLYDAYKSRTAIEIDGTLQAVDNVRLEPGTRPTGLGAVASRNYYSSFLVVAPQRDLDYLKKEFNFVLRESLDVVGAASMLPNSIGVSARFLTDRAPTTQATTHALWDVARRVLLGRSPLTPRM</sequence>
<evidence type="ECO:0000256" key="1">
    <source>
        <dbReference type="ARBA" id="ARBA00007177"/>
    </source>
</evidence>
<evidence type="ECO:0000256" key="2">
    <source>
        <dbReference type="ARBA" id="ARBA00023186"/>
    </source>
</evidence>
<dbReference type="OrthoDB" id="9807968at2"/>